<dbReference type="InterPro" id="IPR035963">
    <property type="entry name" value="FERM_2"/>
</dbReference>
<dbReference type="Gene3D" id="2.30.29.30">
    <property type="entry name" value="Pleckstrin-homology domain (PH domain)/Phosphotyrosine-binding domain (PTB)"/>
    <property type="match status" value="1"/>
</dbReference>
<dbReference type="CDD" id="cd13185">
    <property type="entry name" value="FERM_C_FRMD1_FRMD6"/>
    <property type="match status" value="1"/>
</dbReference>
<dbReference type="InterPro" id="IPR000299">
    <property type="entry name" value="FERM_domain"/>
</dbReference>
<evidence type="ECO:0000256" key="3">
    <source>
        <dbReference type="ARBA" id="ARBA00022475"/>
    </source>
</evidence>
<name>A0A485MTH0_LYNPA</name>
<dbReference type="SMART" id="SM01196">
    <property type="entry name" value="FERM_C"/>
    <property type="match status" value="1"/>
</dbReference>
<comment type="subcellular location">
    <subcellularLocation>
        <location evidence="1">Cell membrane</location>
        <topology evidence="1">Peripheral membrane protein</topology>
        <orientation evidence="1">Cytoplasmic side</orientation>
    </subcellularLocation>
    <subcellularLocation>
        <location evidence="2">Cytoplasm</location>
    </subcellularLocation>
</comment>
<dbReference type="Pfam" id="PF00373">
    <property type="entry name" value="FERM_M"/>
    <property type="match status" value="1"/>
</dbReference>
<dbReference type="SMART" id="SM00295">
    <property type="entry name" value="B41"/>
    <property type="match status" value="1"/>
</dbReference>
<reference evidence="9 10" key="1">
    <citation type="submission" date="2019-01" db="EMBL/GenBank/DDBJ databases">
        <authorList>
            <person name="Alioto T."/>
            <person name="Alioto T."/>
        </authorList>
    </citation>
    <scope>NUCLEOTIDE SEQUENCE [LARGE SCALE GENOMIC DNA]</scope>
</reference>
<keyword evidence="10" id="KW-1185">Reference proteome</keyword>
<dbReference type="AlphaFoldDB" id="A0A485MTH0"/>
<keyword evidence="5 7" id="KW-0472">Membrane</keyword>
<dbReference type="GO" id="GO:0035332">
    <property type="term" value="P:positive regulation of hippo signaling"/>
    <property type="evidence" value="ECO:0007669"/>
    <property type="project" value="TreeGrafter"/>
</dbReference>
<feature type="transmembrane region" description="Helical" evidence="7">
    <location>
        <begin position="381"/>
        <end position="400"/>
    </location>
</feature>
<dbReference type="FunFam" id="1.20.80.10:FF:000015">
    <property type="entry name" value="FERM domain-containing protein 6 isoform X2"/>
    <property type="match status" value="1"/>
</dbReference>
<dbReference type="Gene3D" id="1.20.80.10">
    <property type="match status" value="1"/>
</dbReference>
<protein>
    <recommendedName>
        <fullName evidence="6">FERM domain-containing protein 6</fullName>
    </recommendedName>
</protein>
<keyword evidence="3" id="KW-1003">Cell membrane</keyword>
<dbReference type="Pfam" id="PF09379">
    <property type="entry name" value="FERM_N"/>
    <property type="match status" value="1"/>
</dbReference>
<evidence type="ECO:0000256" key="1">
    <source>
        <dbReference type="ARBA" id="ARBA00004413"/>
    </source>
</evidence>
<evidence type="ECO:0000256" key="7">
    <source>
        <dbReference type="SAM" id="Phobius"/>
    </source>
</evidence>
<keyword evidence="7" id="KW-0812">Transmembrane</keyword>
<dbReference type="InterPro" id="IPR014352">
    <property type="entry name" value="FERM/acyl-CoA-bd_prot_sf"/>
</dbReference>
<dbReference type="FunFam" id="2.30.29.30:FF:000134">
    <property type="entry name" value="Putative FERM domain-containing protein 6"/>
    <property type="match status" value="1"/>
</dbReference>
<dbReference type="SUPFAM" id="SSF54236">
    <property type="entry name" value="Ubiquitin-like"/>
    <property type="match status" value="1"/>
</dbReference>
<dbReference type="Proteomes" id="UP000386466">
    <property type="component" value="Unassembled WGS sequence"/>
</dbReference>
<proteinExistence type="predicted"/>
<dbReference type="EMBL" id="CAAGRJ010006185">
    <property type="protein sequence ID" value="VFV24230.1"/>
    <property type="molecule type" value="Genomic_DNA"/>
</dbReference>
<dbReference type="InterPro" id="IPR011993">
    <property type="entry name" value="PH-like_dom_sf"/>
</dbReference>
<dbReference type="CDD" id="cd17198">
    <property type="entry name" value="FERM_F1_FRMD6"/>
    <property type="match status" value="1"/>
</dbReference>
<dbReference type="InterPro" id="IPR018979">
    <property type="entry name" value="FERM_N"/>
</dbReference>
<evidence type="ECO:0000313" key="10">
    <source>
        <dbReference type="Proteomes" id="UP000386466"/>
    </source>
</evidence>
<dbReference type="FunFam" id="3.10.20.90:FF:000079">
    <property type="entry name" value="Putative FERM domain-containing protein 6"/>
    <property type="match status" value="1"/>
</dbReference>
<evidence type="ECO:0000259" key="8">
    <source>
        <dbReference type="PROSITE" id="PS50057"/>
    </source>
</evidence>
<dbReference type="GO" id="GO:0098592">
    <property type="term" value="C:cytoplasmic side of apical plasma membrane"/>
    <property type="evidence" value="ECO:0007669"/>
    <property type="project" value="TreeGrafter"/>
</dbReference>
<evidence type="ECO:0000256" key="5">
    <source>
        <dbReference type="ARBA" id="ARBA00023136"/>
    </source>
</evidence>
<evidence type="ECO:0000313" key="9">
    <source>
        <dbReference type="EMBL" id="VFV24230.1"/>
    </source>
</evidence>
<dbReference type="PROSITE" id="PS50057">
    <property type="entry name" value="FERM_3"/>
    <property type="match status" value="1"/>
</dbReference>
<dbReference type="PANTHER" id="PTHR13429:SF11">
    <property type="entry name" value="FERM DOMAIN-CONTAINING PROTEIN 6"/>
    <property type="match status" value="1"/>
</dbReference>
<evidence type="ECO:0000256" key="2">
    <source>
        <dbReference type="ARBA" id="ARBA00004496"/>
    </source>
</evidence>
<dbReference type="SUPFAM" id="SSF47031">
    <property type="entry name" value="Second domain of FERM"/>
    <property type="match status" value="1"/>
</dbReference>
<dbReference type="InterPro" id="IPR029071">
    <property type="entry name" value="Ubiquitin-like_domsf"/>
</dbReference>
<evidence type="ECO:0000256" key="6">
    <source>
        <dbReference type="ARBA" id="ARBA00067908"/>
    </source>
</evidence>
<dbReference type="CDD" id="cd14473">
    <property type="entry name" value="FERM_B-lobe"/>
    <property type="match status" value="1"/>
</dbReference>
<organism evidence="9 10">
    <name type="scientific">Lynx pardinus</name>
    <name type="common">Iberian lynx</name>
    <name type="synonym">Felis pardina</name>
    <dbReference type="NCBI Taxonomy" id="191816"/>
    <lineage>
        <taxon>Eukaryota</taxon>
        <taxon>Metazoa</taxon>
        <taxon>Chordata</taxon>
        <taxon>Craniata</taxon>
        <taxon>Vertebrata</taxon>
        <taxon>Euteleostomi</taxon>
        <taxon>Mammalia</taxon>
        <taxon>Eutheria</taxon>
        <taxon>Laurasiatheria</taxon>
        <taxon>Carnivora</taxon>
        <taxon>Feliformia</taxon>
        <taxon>Felidae</taxon>
        <taxon>Felinae</taxon>
        <taxon>Lynx</taxon>
    </lineage>
</organism>
<gene>
    <name evidence="9" type="ORF">LYPA_23C000511</name>
</gene>
<dbReference type="InterPro" id="IPR019748">
    <property type="entry name" value="FERM_central"/>
</dbReference>
<feature type="domain" description="FERM" evidence="8">
    <location>
        <begin position="16"/>
        <end position="328"/>
    </location>
</feature>
<sequence>MNKLNFHNNRVMQDRRSVCIFLPNDESLNIIINVKILCHQLLVQVCDLLRLKDCHLFGLSVIQNNEHVYMELSQKLYKYCPKEWKKEASKVRQYEVTWGIDQFGPPMIIHFRVQYYVENGRLISDRAARYYYYWHLRKQVLHSQCVLREEAYFLLAAFALQADLGNFKRNKHYGKYFEPEAYFPSWVVSKRGKDYILKHIPNMHKDQFALTASEAHLKYIKEAVRLDDVAVHYYRLYKDKREIEASLMLGLTMRGIQIFQNLDEEKQLLYDFPWTNVGKLVFVGKKFEILPDGLPSARKLIYYTGCPMRSRHLLQLLSNSHRLYMNLQPVLRHIRKLEENEGMAVLGGEKHTREIEYEWGDGRERERQNGSRLQALSHPGAPAYFFFFFFPTFFFFIYFWDRERQSMNGGGAEREGDTESETGSRLRAISPEPDAGLELTDREIVTWLNILADSCLDDQIEMLVDDPRDLEQMNEESLEVSPDMCIYITEDMLMSRKLNGHSGLIVKEIGSSTSSSSETVVKLRGQSTDSLPQTICRKPKTSTDRHSLSLDDIRLYQKDFLRIAGLCQDTAQSYTFGCGHELDEEGLYCNSCLAQQCVNIQDGFPVKRTSKYFSLDLTHDEVPEFVV</sequence>
<keyword evidence="7" id="KW-1133">Transmembrane helix</keyword>
<dbReference type="InterPro" id="IPR019749">
    <property type="entry name" value="Band_41_domain"/>
</dbReference>
<dbReference type="InterPro" id="IPR041781">
    <property type="entry name" value="FRMD6-FERM_C"/>
</dbReference>
<dbReference type="SUPFAM" id="SSF50729">
    <property type="entry name" value="PH domain-like"/>
    <property type="match status" value="1"/>
</dbReference>
<evidence type="ECO:0000256" key="4">
    <source>
        <dbReference type="ARBA" id="ARBA00022490"/>
    </source>
</evidence>
<dbReference type="InterPro" id="IPR047145">
    <property type="entry name" value="FRMD6-like"/>
</dbReference>
<dbReference type="GO" id="GO:0005737">
    <property type="term" value="C:cytoplasm"/>
    <property type="evidence" value="ECO:0007669"/>
    <property type="project" value="UniProtKB-SubCell"/>
</dbReference>
<keyword evidence="4" id="KW-0963">Cytoplasm</keyword>
<accession>A0A485MTH0</accession>
<dbReference type="PANTHER" id="PTHR13429">
    <property type="entry name" value="FERM DOMAIN (PROTEIN4.1-EZRIN-RADIXIN-MOESIN) FAMILY"/>
    <property type="match status" value="1"/>
</dbReference>
<dbReference type="Gene3D" id="3.10.20.90">
    <property type="entry name" value="Phosphatidylinositol 3-kinase Catalytic Subunit, Chain A, domain 1"/>
    <property type="match status" value="1"/>
</dbReference>
<dbReference type="InterPro" id="IPR018980">
    <property type="entry name" value="FERM_PH-like_C"/>
</dbReference>
<dbReference type="Pfam" id="PF09380">
    <property type="entry name" value="FERM_C"/>
    <property type="match status" value="1"/>
</dbReference>